<dbReference type="GO" id="GO:0043161">
    <property type="term" value="P:proteasome-mediated ubiquitin-dependent protein catabolic process"/>
    <property type="evidence" value="ECO:0007669"/>
    <property type="project" value="TreeGrafter"/>
</dbReference>
<dbReference type="InterPro" id="IPR011042">
    <property type="entry name" value="6-blade_b-propeller_TolB-like"/>
</dbReference>
<dbReference type="AlphaFoldDB" id="A0A6J8A469"/>
<dbReference type="InterPro" id="IPR001258">
    <property type="entry name" value="NHL_repeat"/>
</dbReference>
<proteinExistence type="predicted"/>
<gene>
    <name evidence="3" type="ORF">MCOR_3694</name>
</gene>
<dbReference type="GO" id="GO:0008270">
    <property type="term" value="F:zinc ion binding"/>
    <property type="evidence" value="ECO:0007669"/>
    <property type="project" value="UniProtKB-KW"/>
</dbReference>
<keyword evidence="4" id="KW-1185">Reference proteome</keyword>
<keyword evidence="1" id="KW-0677">Repeat</keyword>
<dbReference type="PANTHER" id="PTHR24104">
    <property type="entry name" value="E3 UBIQUITIN-PROTEIN LIGASE NHLRC1-RELATED"/>
    <property type="match status" value="1"/>
</dbReference>
<dbReference type="PROSITE" id="PS51125">
    <property type="entry name" value="NHL"/>
    <property type="match status" value="1"/>
</dbReference>
<evidence type="ECO:0000256" key="1">
    <source>
        <dbReference type="ARBA" id="ARBA00022737"/>
    </source>
</evidence>
<dbReference type="SUPFAM" id="SSF101898">
    <property type="entry name" value="NHL repeat"/>
    <property type="match status" value="1"/>
</dbReference>
<organism evidence="3 4">
    <name type="scientific">Mytilus coruscus</name>
    <name type="common">Sea mussel</name>
    <dbReference type="NCBI Taxonomy" id="42192"/>
    <lineage>
        <taxon>Eukaryota</taxon>
        <taxon>Metazoa</taxon>
        <taxon>Spiralia</taxon>
        <taxon>Lophotrochozoa</taxon>
        <taxon>Mollusca</taxon>
        <taxon>Bivalvia</taxon>
        <taxon>Autobranchia</taxon>
        <taxon>Pteriomorphia</taxon>
        <taxon>Mytilida</taxon>
        <taxon>Mytiloidea</taxon>
        <taxon>Mytilidae</taxon>
        <taxon>Mytilinae</taxon>
        <taxon>Mytilus</taxon>
    </lineage>
</organism>
<dbReference type="GO" id="GO:0061630">
    <property type="term" value="F:ubiquitin protein ligase activity"/>
    <property type="evidence" value="ECO:0007669"/>
    <property type="project" value="TreeGrafter"/>
</dbReference>
<evidence type="ECO:0000256" key="2">
    <source>
        <dbReference type="PROSITE-ProRule" id="PRU00504"/>
    </source>
</evidence>
<evidence type="ECO:0000313" key="3">
    <source>
        <dbReference type="EMBL" id="CAC5361610.1"/>
    </source>
</evidence>
<feature type="repeat" description="NHL" evidence="2">
    <location>
        <begin position="130"/>
        <end position="155"/>
    </location>
</feature>
<reference evidence="3 4" key="1">
    <citation type="submission" date="2020-06" db="EMBL/GenBank/DDBJ databases">
        <authorList>
            <person name="Li R."/>
            <person name="Bekaert M."/>
        </authorList>
    </citation>
    <scope>NUCLEOTIDE SEQUENCE [LARGE SCALE GENOMIC DNA]</scope>
    <source>
        <strain evidence="4">wild</strain>
    </source>
</reference>
<sequence length="446" mass="51986">MKLLPNKRLVRFADVGSYSPDCICIRDDIIVIYIWSVTVKYNEYNSRNHIIWMNTDGIVTKRSLFSEIGWKRPCSIHSLESGLCVLYRVNANHNLHAIELLEAKSDKCNKLYAFNGIYGLNPQKNFECGGMCVDKAGNILVSDYRHHSVYILDKELRYKNKLFDSKNGLDKQTVISLLNEHIWVADGNQIFIFKYTNDAWVIVDGKLRKIVDHYLEDDVYADTVVGIVVLKDSCVLVLNFNESYIMKLLTTRRLVRFADVLYIDRHIYYYPYGFSITQDDLLVIYLWSESGKRKQGYHSIVWLNTDGIMICQTSFNEKVWQKPCSIYSLESDLCILYRVNSISKRHRIDILEATSSKCKSQYDFKGIYGLSPETNFECKGMCVDNAGHLFISDFRHHSVYVLYKELKYKKTLFDERNGLDEPASIALFNNHLWVSDQNQIFIFQYS</sequence>
<dbReference type="EMBL" id="CACVKT020000630">
    <property type="protein sequence ID" value="CAC5361610.1"/>
    <property type="molecule type" value="Genomic_DNA"/>
</dbReference>
<dbReference type="Proteomes" id="UP000507470">
    <property type="component" value="Unassembled WGS sequence"/>
</dbReference>
<dbReference type="GO" id="GO:0000209">
    <property type="term" value="P:protein polyubiquitination"/>
    <property type="evidence" value="ECO:0007669"/>
    <property type="project" value="TreeGrafter"/>
</dbReference>
<name>A0A6J8A469_MYTCO</name>
<accession>A0A6J8A469</accession>
<dbReference type="Gene3D" id="2.120.10.30">
    <property type="entry name" value="TolB, C-terminal domain"/>
    <property type="match status" value="2"/>
</dbReference>
<evidence type="ECO:0000313" key="4">
    <source>
        <dbReference type="Proteomes" id="UP000507470"/>
    </source>
</evidence>
<protein>
    <submittedName>
        <fullName evidence="3">Uncharacterized protein</fullName>
    </submittedName>
</protein>
<dbReference type="InterPro" id="IPR050952">
    <property type="entry name" value="TRIM-NHL_E3_ligases"/>
</dbReference>
<dbReference type="PANTHER" id="PTHR24104:SF25">
    <property type="entry name" value="PROTEIN LIN-41"/>
    <property type="match status" value="1"/>
</dbReference>